<proteinExistence type="predicted"/>
<feature type="domain" description="SGNH hydrolase-type esterase" evidence="1">
    <location>
        <begin position="259"/>
        <end position="410"/>
    </location>
</feature>
<evidence type="ECO:0000259" key="1">
    <source>
        <dbReference type="Pfam" id="PF13472"/>
    </source>
</evidence>
<accession>A0A098BLF5</accession>
<dbReference type="InterPro" id="IPR036514">
    <property type="entry name" value="SGNH_hydro_sf"/>
</dbReference>
<reference evidence="2 3" key="1">
    <citation type="journal article" date="2014" name="Genome Announc.">
        <title>Draft Genome Sequence of Propane- and Butane-Oxidizing Actinobacterium Rhodococcus ruber IEGM 231.</title>
        <authorList>
            <person name="Ivshina I.B."/>
            <person name="Kuyukina M.S."/>
            <person name="Krivoruchko A.V."/>
            <person name="Barbe V."/>
            <person name="Fischer C."/>
        </authorList>
    </citation>
    <scope>NUCLEOTIDE SEQUENCE [LARGE SCALE GENOMIC DNA]</scope>
</reference>
<dbReference type="EMBL" id="CCSD01000056">
    <property type="protein sequence ID" value="CDZ89080.1"/>
    <property type="molecule type" value="Genomic_DNA"/>
</dbReference>
<organism evidence="2 3">
    <name type="scientific">Rhodococcus ruber</name>
    <dbReference type="NCBI Taxonomy" id="1830"/>
    <lineage>
        <taxon>Bacteria</taxon>
        <taxon>Bacillati</taxon>
        <taxon>Actinomycetota</taxon>
        <taxon>Actinomycetes</taxon>
        <taxon>Mycobacteriales</taxon>
        <taxon>Nocardiaceae</taxon>
        <taxon>Rhodococcus</taxon>
    </lineage>
</organism>
<evidence type="ECO:0000313" key="3">
    <source>
        <dbReference type="Proteomes" id="UP000042997"/>
    </source>
</evidence>
<gene>
    <name evidence="2" type="ORF">RHRU231_450247</name>
</gene>
<name>A0A098BLF5_9NOCA</name>
<dbReference type="Gene3D" id="3.40.50.1110">
    <property type="entry name" value="SGNH hydrolase"/>
    <property type="match status" value="1"/>
</dbReference>
<dbReference type="InterPro" id="IPR013830">
    <property type="entry name" value="SGNH_hydro"/>
</dbReference>
<dbReference type="SUPFAM" id="SSF52266">
    <property type="entry name" value="SGNH hydrolase"/>
    <property type="match status" value="1"/>
</dbReference>
<dbReference type="Pfam" id="PF13472">
    <property type="entry name" value="Lipase_GDSL_2"/>
    <property type="match status" value="1"/>
</dbReference>
<protein>
    <recommendedName>
        <fullName evidence="1">SGNH hydrolase-type esterase domain-containing protein</fullName>
    </recommendedName>
</protein>
<dbReference type="OrthoDB" id="4203309at2"/>
<dbReference type="RefSeq" id="WP_040272167.1">
    <property type="nucleotide sequence ID" value="NZ_JAPWIU010000044.1"/>
</dbReference>
<dbReference type="AlphaFoldDB" id="A0A098BLF5"/>
<sequence length="425" mass="44818">MGLLDPPGLSKAVADATYERAVRPSWASDDRPFDPPLSVYNLRPDNTQKWRAAKARAAAGLGQAHVSTFLDSITHGANTATSNPKYTYSWPGRLRTLLQARLGDGGTGVVVPWDSMPNDPGSPPHDNRFTFAGAVTNVAYGVYSKGAKRVTGTDGAVNHIEFTATCDEFWVYSLVSSGGSPRVQVDGGTINTIGSGGNSTTATFLPKPGYWGEGTSMGLVVSQIPAGALGQHTIRLMAPSSSGTLTIFGVEGRIAGKGVRVSNLAQSSRQTSELVADDATNHFSGMSIAFDTFRSDLAVLLVGMNDYQGHVPVATFKARVATAIDRQRSTSTYAAKGDVILATCPQPNYAAPIPADGVLTPPLTDYYGALYELADEKDVPLIDVAQRWTDYTAASGLGFFGDALHPNDVGSSDIAQAVSNVLLRV</sequence>
<evidence type="ECO:0000313" key="2">
    <source>
        <dbReference type="EMBL" id="CDZ89080.1"/>
    </source>
</evidence>
<dbReference type="Proteomes" id="UP000042997">
    <property type="component" value="Unassembled WGS sequence"/>
</dbReference>